<dbReference type="Proteomes" id="UP000326678">
    <property type="component" value="Chromosome Gxm2"/>
</dbReference>
<reference evidence="1 3" key="1">
    <citation type="submission" date="2019-10" db="EMBL/GenBank/DDBJ databases">
        <title>Genomic and transcriptomic insights into the perfect genentic adaptation of a filamentous nitrogen-fixing cyanobacterium to rice fields.</title>
        <authorList>
            <person name="Chen Z."/>
        </authorList>
    </citation>
    <scope>NUCLEOTIDE SEQUENCE [LARGE SCALE GENOMIC DNA]</scope>
    <source>
        <strain evidence="1">CCNUC1</strain>
    </source>
</reference>
<dbReference type="EMBL" id="CP045233">
    <property type="protein sequence ID" value="QFS52924.1"/>
    <property type="molecule type" value="Genomic_DNA"/>
</dbReference>
<organism evidence="1 3">
    <name type="scientific">Nostoc sphaeroides CCNUC1</name>
    <dbReference type="NCBI Taxonomy" id="2653204"/>
    <lineage>
        <taxon>Bacteria</taxon>
        <taxon>Bacillati</taxon>
        <taxon>Cyanobacteriota</taxon>
        <taxon>Cyanophyceae</taxon>
        <taxon>Nostocales</taxon>
        <taxon>Nostocaceae</taxon>
        <taxon>Nostoc</taxon>
    </lineage>
</organism>
<keyword evidence="3" id="KW-1185">Reference proteome</keyword>
<dbReference type="Proteomes" id="UP000326678">
    <property type="component" value="Chromosome pGXM06"/>
</dbReference>
<name>A0A5P8WFB8_9NOSO</name>
<evidence type="ECO:0000313" key="3">
    <source>
        <dbReference type="Proteomes" id="UP000326678"/>
    </source>
</evidence>
<dbReference type="EMBL" id="CP045227">
    <property type="protein sequence ID" value="QFS50876.1"/>
    <property type="molecule type" value="Genomic_DNA"/>
</dbReference>
<dbReference type="RefSeq" id="WP_152591659.1">
    <property type="nucleotide sequence ID" value="NZ_CP045227.1"/>
</dbReference>
<dbReference type="KEGG" id="nsh:GXM_10188"/>
<sequence>MLGVFTNVLEIFVDEPINTEVLGQVNQVFAPAGGAQQLLNECEAVNAYKGNNYLPLVWRFYKSHRRVFFQLLSALKFSSTTSEQSVVDALKQFTSLKAY</sequence>
<gene>
    <name evidence="1" type="ORF">GXM_08370</name>
    <name evidence="2" type="ORF">GXM_10188</name>
</gene>
<evidence type="ECO:0000313" key="1">
    <source>
        <dbReference type="EMBL" id="QFS50876.1"/>
    </source>
</evidence>
<proteinExistence type="predicted"/>
<protein>
    <submittedName>
        <fullName evidence="1">Transposase</fullName>
    </submittedName>
</protein>
<dbReference type="AlphaFoldDB" id="A0A5P8WFB8"/>
<accession>A0A5P8WFB8</accession>
<dbReference type="KEGG" id="nsh:GXM_08370"/>
<evidence type="ECO:0000313" key="2">
    <source>
        <dbReference type="EMBL" id="QFS52924.1"/>
    </source>
</evidence>